<dbReference type="InterPro" id="IPR032675">
    <property type="entry name" value="LRR_dom_sf"/>
</dbReference>
<evidence type="ECO:0008006" key="3">
    <source>
        <dbReference type="Google" id="ProtNLM"/>
    </source>
</evidence>
<evidence type="ECO:0000313" key="2">
    <source>
        <dbReference type="Proteomes" id="UP001221142"/>
    </source>
</evidence>
<dbReference type="SUPFAM" id="SSF52047">
    <property type="entry name" value="RNI-like"/>
    <property type="match status" value="1"/>
</dbReference>
<name>A0AAD7FYK3_9AGAR</name>
<dbReference type="AlphaFoldDB" id="A0AAD7FYK3"/>
<protein>
    <recommendedName>
        <fullName evidence="3">F-box domain-containing protein</fullName>
    </recommendedName>
</protein>
<organism evidence="1 2">
    <name type="scientific">Roridomyces roridus</name>
    <dbReference type="NCBI Taxonomy" id="1738132"/>
    <lineage>
        <taxon>Eukaryota</taxon>
        <taxon>Fungi</taxon>
        <taxon>Dikarya</taxon>
        <taxon>Basidiomycota</taxon>
        <taxon>Agaricomycotina</taxon>
        <taxon>Agaricomycetes</taxon>
        <taxon>Agaricomycetidae</taxon>
        <taxon>Agaricales</taxon>
        <taxon>Marasmiineae</taxon>
        <taxon>Mycenaceae</taxon>
        <taxon>Roridomyces</taxon>
    </lineage>
</organism>
<comment type="caution">
    <text evidence="1">The sequence shown here is derived from an EMBL/GenBank/DDBJ whole genome shotgun (WGS) entry which is preliminary data.</text>
</comment>
<dbReference type="Proteomes" id="UP001221142">
    <property type="component" value="Unassembled WGS sequence"/>
</dbReference>
<proteinExistence type="predicted"/>
<dbReference type="Gene3D" id="3.80.10.10">
    <property type="entry name" value="Ribonuclease Inhibitor"/>
    <property type="match status" value="1"/>
</dbReference>
<dbReference type="EMBL" id="JARKIF010000003">
    <property type="protein sequence ID" value="KAJ7644716.1"/>
    <property type="molecule type" value="Genomic_DNA"/>
</dbReference>
<keyword evidence="2" id="KW-1185">Reference proteome</keyword>
<accession>A0AAD7FYK3</accession>
<gene>
    <name evidence="1" type="ORF">FB45DRAFT_1053399</name>
</gene>
<evidence type="ECO:0000313" key="1">
    <source>
        <dbReference type="EMBL" id="KAJ7644716.1"/>
    </source>
</evidence>
<reference evidence="1" key="1">
    <citation type="submission" date="2023-03" db="EMBL/GenBank/DDBJ databases">
        <title>Massive genome expansion in bonnet fungi (Mycena s.s.) driven by repeated elements and novel gene families across ecological guilds.</title>
        <authorList>
            <consortium name="Lawrence Berkeley National Laboratory"/>
            <person name="Harder C.B."/>
            <person name="Miyauchi S."/>
            <person name="Viragh M."/>
            <person name="Kuo A."/>
            <person name="Thoen E."/>
            <person name="Andreopoulos B."/>
            <person name="Lu D."/>
            <person name="Skrede I."/>
            <person name="Drula E."/>
            <person name="Henrissat B."/>
            <person name="Morin E."/>
            <person name="Kohler A."/>
            <person name="Barry K."/>
            <person name="LaButti K."/>
            <person name="Morin E."/>
            <person name="Salamov A."/>
            <person name="Lipzen A."/>
            <person name="Mereny Z."/>
            <person name="Hegedus B."/>
            <person name="Baldrian P."/>
            <person name="Stursova M."/>
            <person name="Weitz H."/>
            <person name="Taylor A."/>
            <person name="Grigoriev I.V."/>
            <person name="Nagy L.G."/>
            <person name="Martin F."/>
            <person name="Kauserud H."/>
        </authorList>
    </citation>
    <scope>NUCLEOTIDE SEQUENCE</scope>
    <source>
        <strain evidence="1">9284</strain>
    </source>
</reference>
<sequence>MSSHERVSNELWMEIFQFLPRDSLKHVYATDRKFATISLALLFSHLAFDAYHLDQPREYIALRGNGGLELELDRLRFWTSDKIAPFVRECTIAPRRQHALQLDCTDFPDILMTSLMDSLGKFTRLKKLSAHRVKLTQAGVTHLCRIPLLTETVFERSFIATASDDRNLWLTIVHRGHLRELEATGSVSAVSNTLAHSATFPNVHKLRLSMNFSTMAQNLVILAKFPVVCELQLDGWGEIESGPTEKPAVRASDVLPLLREYRGTCTPLHLFLPKPTLERLVIDFCPLEDLSFQLRGEYGHITALQATVHDLDRNNVSTIFRCLPALIELPVMVLAESEDGEYQDLNPRVCRLNCFSSIYLSGDGLLLPTGRYAGLPPTLQRLAISWRFHFDSDEDEDTLVVLPEMIPDFFAMRDKLGERCPALRTLWFDGHDFLFRWRQLLDREEVQQEESYEDIETEGLREELEDFWEGR</sequence>